<evidence type="ECO:0000313" key="9">
    <source>
        <dbReference type="EMBL" id="KAL0197304.1"/>
    </source>
</evidence>
<name>A0ABD0RFS0_CIRMR</name>
<feature type="non-terminal residue" evidence="9">
    <location>
        <position position="1"/>
    </location>
</feature>
<evidence type="ECO:0000256" key="4">
    <source>
        <dbReference type="ARBA" id="ARBA00022741"/>
    </source>
</evidence>
<dbReference type="Gene3D" id="3.30.200.20">
    <property type="entry name" value="Phosphorylase Kinase, domain 1"/>
    <property type="match status" value="1"/>
</dbReference>
<keyword evidence="4" id="KW-0547">Nucleotide-binding</keyword>
<dbReference type="EC" id="2.7.11.1" evidence="1"/>
<gene>
    <name evidence="9" type="ORF">M9458_005844</name>
</gene>
<keyword evidence="10" id="KW-1185">Reference proteome</keyword>
<dbReference type="PANTHER" id="PTHR22984:SF11">
    <property type="entry name" value="AURORA KINASE-RELATED"/>
    <property type="match status" value="1"/>
</dbReference>
<reference evidence="9 10" key="1">
    <citation type="submission" date="2024-05" db="EMBL/GenBank/DDBJ databases">
        <title>Genome sequencing and assembly of Indian major carp, Cirrhinus mrigala (Hamilton, 1822).</title>
        <authorList>
            <person name="Mohindra V."/>
            <person name="Chowdhury L.M."/>
            <person name="Lal K."/>
            <person name="Jena J.K."/>
        </authorList>
    </citation>
    <scope>NUCLEOTIDE SEQUENCE [LARGE SCALE GENOMIC DNA]</scope>
    <source>
        <strain evidence="9">CM1030</strain>
        <tissue evidence="9">Blood</tissue>
    </source>
</reference>
<organism evidence="9 10">
    <name type="scientific">Cirrhinus mrigala</name>
    <name type="common">Mrigala</name>
    <dbReference type="NCBI Taxonomy" id="683832"/>
    <lineage>
        <taxon>Eukaryota</taxon>
        <taxon>Metazoa</taxon>
        <taxon>Chordata</taxon>
        <taxon>Craniata</taxon>
        <taxon>Vertebrata</taxon>
        <taxon>Euteleostomi</taxon>
        <taxon>Actinopterygii</taxon>
        <taxon>Neopterygii</taxon>
        <taxon>Teleostei</taxon>
        <taxon>Ostariophysi</taxon>
        <taxon>Cypriniformes</taxon>
        <taxon>Cyprinidae</taxon>
        <taxon>Labeoninae</taxon>
        <taxon>Labeonini</taxon>
        <taxon>Cirrhinus</taxon>
    </lineage>
</organism>
<accession>A0ABD0RFS0</accession>
<evidence type="ECO:0000256" key="5">
    <source>
        <dbReference type="ARBA" id="ARBA00022777"/>
    </source>
</evidence>
<dbReference type="GO" id="GO:0004674">
    <property type="term" value="F:protein serine/threonine kinase activity"/>
    <property type="evidence" value="ECO:0007669"/>
    <property type="project" value="UniProtKB-KW"/>
</dbReference>
<evidence type="ECO:0000256" key="2">
    <source>
        <dbReference type="ARBA" id="ARBA00022527"/>
    </source>
</evidence>
<evidence type="ECO:0000256" key="7">
    <source>
        <dbReference type="ARBA" id="ARBA00047899"/>
    </source>
</evidence>
<keyword evidence="3" id="KW-0808">Transferase</keyword>
<proteinExistence type="predicted"/>
<evidence type="ECO:0000256" key="1">
    <source>
        <dbReference type="ARBA" id="ARBA00012513"/>
    </source>
</evidence>
<sequence length="61" mass="6936">PGHPKANKGPSDPQIIKLLDWHDDTDHYIMVLERPMPCMDLLRFVELHGGSLDEGTTRNVQ</sequence>
<keyword evidence="5" id="KW-0418">Kinase</keyword>
<dbReference type="PANTHER" id="PTHR22984">
    <property type="entry name" value="SERINE/THREONINE-PROTEIN KINASE PIM"/>
    <property type="match status" value="1"/>
</dbReference>
<dbReference type="GO" id="GO:0005524">
    <property type="term" value="F:ATP binding"/>
    <property type="evidence" value="ECO:0007669"/>
    <property type="project" value="UniProtKB-KW"/>
</dbReference>
<keyword evidence="2" id="KW-0723">Serine/threonine-protein kinase</keyword>
<evidence type="ECO:0000256" key="6">
    <source>
        <dbReference type="ARBA" id="ARBA00022840"/>
    </source>
</evidence>
<protein>
    <recommendedName>
        <fullName evidence="1">non-specific serine/threonine protein kinase</fullName>
        <ecNumber evidence="1">2.7.11.1</ecNumber>
    </recommendedName>
</protein>
<dbReference type="EMBL" id="JAMKFB020000003">
    <property type="protein sequence ID" value="KAL0197304.1"/>
    <property type="molecule type" value="Genomic_DNA"/>
</dbReference>
<comment type="caution">
    <text evidence="9">The sequence shown here is derived from an EMBL/GenBank/DDBJ whole genome shotgun (WGS) entry which is preliminary data.</text>
</comment>
<keyword evidence="6" id="KW-0067">ATP-binding</keyword>
<evidence type="ECO:0000256" key="8">
    <source>
        <dbReference type="ARBA" id="ARBA00048679"/>
    </source>
</evidence>
<comment type="catalytic activity">
    <reaction evidence="8">
        <text>L-seryl-[protein] + ATP = O-phospho-L-seryl-[protein] + ADP + H(+)</text>
        <dbReference type="Rhea" id="RHEA:17989"/>
        <dbReference type="Rhea" id="RHEA-COMP:9863"/>
        <dbReference type="Rhea" id="RHEA-COMP:11604"/>
        <dbReference type="ChEBI" id="CHEBI:15378"/>
        <dbReference type="ChEBI" id="CHEBI:29999"/>
        <dbReference type="ChEBI" id="CHEBI:30616"/>
        <dbReference type="ChEBI" id="CHEBI:83421"/>
        <dbReference type="ChEBI" id="CHEBI:456216"/>
        <dbReference type="EC" id="2.7.11.1"/>
    </reaction>
</comment>
<evidence type="ECO:0000313" key="10">
    <source>
        <dbReference type="Proteomes" id="UP001529510"/>
    </source>
</evidence>
<comment type="catalytic activity">
    <reaction evidence="7">
        <text>L-threonyl-[protein] + ATP = O-phospho-L-threonyl-[protein] + ADP + H(+)</text>
        <dbReference type="Rhea" id="RHEA:46608"/>
        <dbReference type="Rhea" id="RHEA-COMP:11060"/>
        <dbReference type="Rhea" id="RHEA-COMP:11605"/>
        <dbReference type="ChEBI" id="CHEBI:15378"/>
        <dbReference type="ChEBI" id="CHEBI:30013"/>
        <dbReference type="ChEBI" id="CHEBI:30616"/>
        <dbReference type="ChEBI" id="CHEBI:61977"/>
        <dbReference type="ChEBI" id="CHEBI:456216"/>
        <dbReference type="EC" id="2.7.11.1"/>
    </reaction>
</comment>
<feature type="non-terminal residue" evidence="9">
    <location>
        <position position="61"/>
    </location>
</feature>
<dbReference type="AlphaFoldDB" id="A0ABD0RFS0"/>
<dbReference type="InterPro" id="IPR051138">
    <property type="entry name" value="PIM_Ser/Thr_kinase"/>
</dbReference>
<evidence type="ECO:0000256" key="3">
    <source>
        <dbReference type="ARBA" id="ARBA00022679"/>
    </source>
</evidence>
<dbReference type="Proteomes" id="UP001529510">
    <property type="component" value="Unassembled WGS sequence"/>
</dbReference>